<name>A0A066WX89_9FLAO</name>
<dbReference type="Proteomes" id="UP000027064">
    <property type="component" value="Unassembled WGS sequence"/>
</dbReference>
<protein>
    <submittedName>
        <fullName evidence="1">Uncharacterized protein</fullName>
    </submittedName>
</protein>
<dbReference type="PATRIC" id="fig|1492738.3.peg.1845"/>
<organism evidence="1 2">
    <name type="scientific">Flavobacterium seoulense</name>
    <dbReference type="NCBI Taxonomy" id="1492738"/>
    <lineage>
        <taxon>Bacteria</taxon>
        <taxon>Pseudomonadati</taxon>
        <taxon>Bacteroidota</taxon>
        <taxon>Flavobacteriia</taxon>
        <taxon>Flavobacteriales</taxon>
        <taxon>Flavobacteriaceae</taxon>
        <taxon>Flavobacterium</taxon>
    </lineage>
</organism>
<comment type="caution">
    <text evidence="1">The sequence shown here is derived from an EMBL/GenBank/DDBJ whole genome shotgun (WGS) entry which is preliminary data.</text>
</comment>
<reference evidence="1 2" key="1">
    <citation type="submission" date="2014-05" db="EMBL/GenBank/DDBJ databases">
        <title>Genome Sequence of Flavobacterium sp. EM1321.</title>
        <authorList>
            <person name="Shin S.-K."/>
            <person name="Yi H."/>
        </authorList>
    </citation>
    <scope>NUCLEOTIDE SEQUENCE [LARGE SCALE GENOMIC DNA]</scope>
    <source>
        <strain evidence="1 2">EM1321</strain>
    </source>
</reference>
<gene>
    <name evidence="1" type="ORF">FEM21_18560</name>
</gene>
<evidence type="ECO:0000313" key="1">
    <source>
        <dbReference type="EMBL" id="KDN55265.1"/>
    </source>
</evidence>
<accession>A0A066WX89</accession>
<sequence>MSLIKLMLGESLEASVVALPHTPVDVLYKIAVALFDEPVLK</sequence>
<dbReference type="EMBL" id="JNCA01000016">
    <property type="protein sequence ID" value="KDN55265.1"/>
    <property type="molecule type" value="Genomic_DNA"/>
</dbReference>
<evidence type="ECO:0000313" key="2">
    <source>
        <dbReference type="Proteomes" id="UP000027064"/>
    </source>
</evidence>
<keyword evidence="2" id="KW-1185">Reference proteome</keyword>
<dbReference type="AlphaFoldDB" id="A0A066WX89"/>
<proteinExistence type="predicted"/>